<dbReference type="RefSeq" id="WP_153496034.1">
    <property type="nucleotide sequence ID" value="NZ_CAXYUY010000025.1"/>
</dbReference>
<keyword evidence="2" id="KW-0472">Membrane</keyword>
<keyword evidence="1" id="KW-0175">Coiled coil</keyword>
<name>A0A7X1Z7R5_9LACT</name>
<feature type="transmembrane region" description="Helical" evidence="2">
    <location>
        <begin position="87"/>
        <end position="107"/>
    </location>
</feature>
<keyword evidence="2" id="KW-1133">Transmembrane helix</keyword>
<dbReference type="AlphaFoldDB" id="A0A7X1Z7R5"/>
<reference evidence="3 4" key="1">
    <citation type="submission" date="2019-10" db="EMBL/GenBank/DDBJ databases">
        <authorList>
            <person name="Dong K."/>
        </authorList>
    </citation>
    <scope>NUCLEOTIDE SEQUENCE [LARGE SCALE GENOMIC DNA]</scope>
    <source>
        <strain evidence="3 4">DSM 28960</strain>
    </source>
</reference>
<dbReference type="Proteomes" id="UP000439550">
    <property type="component" value="Unassembled WGS sequence"/>
</dbReference>
<feature type="coiled-coil region" evidence="1">
    <location>
        <begin position="132"/>
        <end position="159"/>
    </location>
</feature>
<sequence length="220" mass="25572">MATTEKSKKRQKMVDNDFSDLLQALILLEKKIRQIDELKRELKKEINKMINQRAILLSGVVSVILVYIYAINYSFLFEQGAKKVSLLASFLQMFLVGFVSWGFSLIIKEFFRSLLSKNVIPGGRKHIERIQKRKYVSKKEAIEKEIDEILNQKVILNSRVMVDLLNSRTLNYLIDAVKTKEVNSIDEAIHLLELEIQDEKAYHFLLPDENVVTYAKHLSL</sequence>
<organism evidence="3 4">
    <name type="scientific">Lactococcus hircilactis</name>
    <dbReference type="NCBI Taxonomy" id="1494462"/>
    <lineage>
        <taxon>Bacteria</taxon>
        <taxon>Bacillati</taxon>
        <taxon>Bacillota</taxon>
        <taxon>Bacilli</taxon>
        <taxon>Lactobacillales</taxon>
        <taxon>Streptococcaceae</taxon>
        <taxon>Lactococcus</taxon>
    </lineage>
</organism>
<keyword evidence="2" id="KW-0812">Transmembrane</keyword>
<evidence type="ECO:0000313" key="4">
    <source>
        <dbReference type="Proteomes" id="UP000439550"/>
    </source>
</evidence>
<evidence type="ECO:0000313" key="3">
    <source>
        <dbReference type="EMBL" id="MQW39356.1"/>
    </source>
</evidence>
<accession>A0A7X1Z7R5</accession>
<proteinExistence type="predicted"/>
<dbReference type="OrthoDB" id="2241578at2"/>
<evidence type="ECO:0000256" key="2">
    <source>
        <dbReference type="SAM" id="Phobius"/>
    </source>
</evidence>
<protein>
    <submittedName>
        <fullName evidence="3">Uncharacterized protein</fullName>
    </submittedName>
</protein>
<feature type="transmembrane region" description="Helical" evidence="2">
    <location>
        <begin position="54"/>
        <end position="75"/>
    </location>
</feature>
<feature type="coiled-coil region" evidence="1">
    <location>
        <begin position="21"/>
        <end position="55"/>
    </location>
</feature>
<dbReference type="EMBL" id="WITJ01000006">
    <property type="protein sequence ID" value="MQW39356.1"/>
    <property type="molecule type" value="Genomic_DNA"/>
</dbReference>
<keyword evidence="4" id="KW-1185">Reference proteome</keyword>
<evidence type="ECO:0000256" key="1">
    <source>
        <dbReference type="SAM" id="Coils"/>
    </source>
</evidence>
<gene>
    <name evidence="3" type="ORF">GHI93_05305</name>
</gene>
<comment type="caution">
    <text evidence="3">The sequence shown here is derived from an EMBL/GenBank/DDBJ whole genome shotgun (WGS) entry which is preliminary data.</text>
</comment>